<feature type="domain" description="Bacterial sugar transferase" evidence="2">
    <location>
        <begin position="228"/>
        <end position="300"/>
    </location>
</feature>
<dbReference type="AlphaFoldDB" id="A0AAE0W856"/>
<evidence type="ECO:0000313" key="4">
    <source>
        <dbReference type="Proteomes" id="UP001195483"/>
    </source>
</evidence>
<dbReference type="Pfam" id="PF13727">
    <property type="entry name" value="CoA_binding_3"/>
    <property type="match status" value="1"/>
</dbReference>
<keyword evidence="1" id="KW-0812">Transmembrane</keyword>
<dbReference type="GO" id="GO:0016780">
    <property type="term" value="F:phosphotransferase activity, for other substituted phosphate groups"/>
    <property type="evidence" value="ECO:0007669"/>
    <property type="project" value="TreeGrafter"/>
</dbReference>
<proteinExistence type="predicted"/>
<keyword evidence="1" id="KW-0472">Membrane</keyword>
<dbReference type="Proteomes" id="UP001195483">
    <property type="component" value="Unassembled WGS sequence"/>
</dbReference>
<protein>
    <recommendedName>
        <fullName evidence="2">Bacterial sugar transferase domain-containing protein</fullName>
    </recommendedName>
</protein>
<keyword evidence="1" id="KW-1133">Transmembrane helix</keyword>
<dbReference type="PANTHER" id="PTHR30576">
    <property type="entry name" value="COLANIC BIOSYNTHESIS UDP-GLUCOSE LIPID CARRIER TRANSFERASE"/>
    <property type="match status" value="1"/>
</dbReference>
<feature type="transmembrane region" description="Helical" evidence="1">
    <location>
        <begin position="33"/>
        <end position="57"/>
    </location>
</feature>
<feature type="transmembrane region" description="Helical" evidence="1">
    <location>
        <begin position="69"/>
        <end position="90"/>
    </location>
</feature>
<comment type="caution">
    <text evidence="3">The sequence shown here is derived from an EMBL/GenBank/DDBJ whole genome shotgun (WGS) entry which is preliminary data.</text>
</comment>
<reference evidence="3" key="2">
    <citation type="journal article" date="2021" name="Genome Biol. Evol.">
        <title>Developing a high-quality reference genome for a parasitic bivalve with doubly uniparental inheritance (Bivalvia: Unionida).</title>
        <authorList>
            <person name="Smith C.H."/>
        </authorList>
    </citation>
    <scope>NUCLEOTIDE SEQUENCE</scope>
    <source>
        <strain evidence="3">CHS0354</strain>
        <tissue evidence="3">Mantle</tissue>
    </source>
</reference>
<dbReference type="InterPro" id="IPR003362">
    <property type="entry name" value="Bact_transf"/>
</dbReference>
<name>A0AAE0W856_9BIVA</name>
<accession>A0AAE0W856</accession>
<sequence>MFADALAVTCGWVFAYWLRFNLGLPYPVEDNPFFLYMTVAGIIPLPAVLCFMQAGFYHSRRMDKFHVGYITLIKGILYLMIVILAVLFFFRTVSFSRIFALYFMTGTFIFISLFRYGVRQINRYALMRSPRRRRILIVGNGRTAKNLIEKIRANRIFGVDEVFIALDIEDAGLQREINRVLSDVHVDINFVPDIYHSINLNPAIIDFSGIPVMVLRQSPLYGWNRLVKRLFDITGALTGILIFSIPMLITAVLIRLHSKGSVIYKQRRTGLDGVDFHIYKFRSMRTDAEIQSGAVWAVKMTTARLLSEKLSAGPVLMSCLSF</sequence>
<reference evidence="3" key="1">
    <citation type="journal article" date="2021" name="Genome Biol. Evol.">
        <title>A High-Quality Reference Genome for a Parasitic Bivalve with Doubly Uniparental Inheritance (Bivalvia: Unionida).</title>
        <authorList>
            <person name="Smith C.H."/>
        </authorList>
    </citation>
    <scope>NUCLEOTIDE SEQUENCE</scope>
    <source>
        <strain evidence="3">CHS0354</strain>
    </source>
</reference>
<dbReference type="Pfam" id="PF02397">
    <property type="entry name" value="Bac_transf"/>
    <property type="match status" value="1"/>
</dbReference>
<evidence type="ECO:0000313" key="3">
    <source>
        <dbReference type="EMBL" id="KAK3603977.1"/>
    </source>
</evidence>
<organism evidence="3 4">
    <name type="scientific">Potamilus streckersoni</name>
    <dbReference type="NCBI Taxonomy" id="2493646"/>
    <lineage>
        <taxon>Eukaryota</taxon>
        <taxon>Metazoa</taxon>
        <taxon>Spiralia</taxon>
        <taxon>Lophotrochozoa</taxon>
        <taxon>Mollusca</taxon>
        <taxon>Bivalvia</taxon>
        <taxon>Autobranchia</taxon>
        <taxon>Heteroconchia</taxon>
        <taxon>Palaeoheterodonta</taxon>
        <taxon>Unionida</taxon>
        <taxon>Unionoidea</taxon>
        <taxon>Unionidae</taxon>
        <taxon>Ambleminae</taxon>
        <taxon>Lampsilini</taxon>
        <taxon>Potamilus</taxon>
    </lineage>
</organism>
<evidence type="ECO:0000259" key="2">
    <source>
        <dbReference type="Pfam" id="PF02397"/>
    </source>
</evidence>
<dbReference type="EMBL" id="JAEAOA010001598">
    <property type="protein sequence ID" value="KAK3603977.1"/>
    <property type="molecule type" value="Genomic_DNA"/>
</dbReference>
<feature type="transmembrane region" description="Helical" evidence="1">
    <location>
        <begin position="230"/>
        <end position="254"/>
    </location>
</feature>
<feature type="transmembrane region" description="Helical" evidence="1">
    <location>
        <begin position="96"/>
        <end position="118"/>
    </location>
</feature>
<dbReference type="PANTHER" id="PTHR30576:SF0">
    <property type="entry name" value="UNDECAPRENYL-PHOSPHATE N-ACETYLGALACTOSAMINYL 1-PHOSPHATE TRANSFERASE-RELATED"/>
    <property type="match status" value="1"/>
</dbReference>
<evidence type="ECO:0000256" key="1">
    <source>
        <dbReference type="SAM" id="Phobius"/>
    </source>
</evidence>
<gene>
    <name evidence="3" type="ORF">CHS0354_026771</name>
</gene>
<reference evidence="3" key="3">
    <citation type="submission" date="2023-05" db="EMBL/GenBank/DDBJ databases">
        <authorList>
            <person name="Smith C.H."/>
        </authorList>
    </citation>
    <scope>NUCLEOTIDE SEQUENCE</scope>
    <source>
        <strain evidence="3">CHS0354</strain>
        <tissue evidence="3">Mantle</tissue>
    </source>
</reference>
<keyword evidence="4" id="KW-1185">Reference proteome</keyword>